<dbReference type="InterPro" id="IPR041698">
    <property type="entry name" value="Methyltransf_25"/>
</dbReference>
<dbReference type="Proteomes" id="UP001054837">
    <property type="component" value="Unassembled WGS sequence"/>
</dbReference>
<gene>
    <name evidence="2" type="ORF">CDAR_578911</name>
</gene>
<evidence type="ECO:0000313" key="2">
    <source>
        <dbReference type="EMBL" id="GIY24092.1"/>
    </source>
</evidence>
<dbReference type="CDD" id="cd02440">
    <property type="entry name" value="AdoMet_MTases"/>
    <property type="match status" value="1"/>
</dbReference>
<dbReference type="InterPro" id="IPR029063">
    <property type="entry name" value="SAM-dependent_MTases_sf"/>
</dbReference>
<feature type="domain" description="Methyltransferase" evidence="1">
    <location>
        <begin position="43"/>
        <end position="99"/>
    </location>
</feature>
<name>A0AAV4RUF7_9ARAC</name>
<comment type="caution">
    <text evidence="2">The sequence shown here is derived from an EMBL/GenBank/DDBJ whole genome shotgun (WGS) entry which is preliminary data.</text>
</comment>
<dbReference type="AlphaFoldDB" id="A0AAV4RUF7"/>
<organism evidence="2 3">
    <name type="scientific">Caerostris darwini</name>
    <dbReference type="NCBI Taxonomy" id="1538125"/>
    <lineage>
        <taxon>Eukaryota</taxon>
        <taxon>Metazoa</taxon>
        <taxon>Ecdysozoa</taxon>
        <taxon>Arthropoda</taxon>
        <taxon>Chelicerata</taxon>
        <taxon>Arachnida</taxon>
        <taxon>Araneae</taxon>
        <taxon>Araneomorphae</taxon>
        <taxon>Entelegynae</taxon>
        <taxon>Araneoidea</taxon>
        <taxon>Araneidae</taxon>
        <taxon>Caerostris</taxon>
    </lineage>
</organism>
<dbReference type="Pfam" id="PF13649">
    <property type="entry name" value="Methyltransf_25"/>
    <property type="match status" value="1"/>
</dbReference>
<evidence type="ECO:0000313" key="3">
    <source>
        <dbReference type="Proteomes" id="UP001054837"/>
    </source>
</evidence>
<accession>A0AAV4RUF7</accession>
<keyword evidence="3" id="KW-1185">Reference proteome</keyword>
<sequence length="103" mass="12001">MRLDLNSELYYQWHEPFESVIHFFKNTLLQVGWSKGHQKEVAMDVGCGPGGTTTRLVLPLFPRLEKVIAVDLLPHIVDITRKHHSHPLVEYHVADIENWYVLE</sequence>
<reference evidence="2 3" key="1">
    <citation type="submission" date="2021-06" db="EMBL/GenBank/DDBJ databases">
        <title>Caerostris darwini draft genome.</title>
        <authorList>
            <person name="Kono N."/>
            <person name="Arakawa K."/>
        </authorList>
    </citation>
    <scope>NUCLEOTIDE SEQUENCE [LARGE SCALE GENOMIC DNA]</scope>
</reference>
<proteinExistence type="predicted"/>
<dbReference type="EMBL" id="BPLQ01006636">
    <property type="protein sequence ID" value="GIY24092.1"/>
    <property type="molecule type" value="Genomic_DNA"/>
</dbReference>
<dbReference type="SUPFAM" id="SSF53335">
    <property type="entry name" value="S-adenosyl-L-methionine-dependent methyltransferases"/>
    <property type="match status" value="1"/>
</dbReference>
<evidence type="ECO:0000259" key="1">
    <source>
        <dbReference type="Pfam" id="PF13649"/>
    </source>
</evidence>
<dbReference type="Gene3D" id="3.40.50.150">
    <property type="entry name" value="Vaccinia Virus protein VP39"/>
    <property type="match status" value="1"/>
</dbReference>
<protein>
    <recommendedName>
        <fullName evidence="1">Methyltransferase domain-containing protein</fullName>
    </recommendedName>
</protein>